<organism evidence="1 2">
    <name type="scientific">Bugula neritina</name>
    <name type="common">Brown bryozoan</name>
    <name type="synonym">Sertularia neritina</name>
    <dbReference type="NCBI Taxonomy" id="10212"/>
    <lineage>
        <taxon>Eukaryota</taxon>
        <taxon>Metazoa</taxon>
        <taxon>Spiralia</taxon>
        <taxon>Lophotrochozoa</taxon>
        <taxon>Bryozoa</taxon>
        <taxon>Gymnolaemata</taxon>
        <taxon>Cheilostomatida</taxon>
        <taxon>Flustrina</taxon>
        <taxon>Buguloidea</taxon>
        <taxon>Bugulidae</taxon>
        <taxon>Bugula</taxon>
    </lineage>
</organism>
<dbReference type="EMBL" id="VXIV02001016">
    <property type="protein sequence ID" value="KAF6034710.1"/>
    <property type="molecule type" value="Genomic_DNA"/>
</dbReference>
<evidence type="ECO:0000313" key="1">
    <source>
        <dbReference type="EMBL" id="KAF6034710.1"/>
    </source>
</evidence>
<proteinExistence type="predicted"/>
<dbReference type="AlphaFoldDB" id="A0A7J7K7V0"/>
<accession>A0A7J7K7V0</accession>
<gene>
    <name evidence="1" type="ORF">EB796_006983</name>
</gene>
<reference evidence="1" key="1">
    <citation type="submission" date="2020-06" db="EMBL/GenBank/DDBJ databases">
        <title>Draft genome of Bugula neritina, a colonial animal packing powerful symbionts and potential medicines.</title>
        <authorList>
            <person name="Rayko M."/>
        </authorList>
    </citation>
    <scope>NUCLEOTIDE SEQUENCE [LARGE SCALE GENOMIC DNA]</scope>
    <source>
        <strain evidence="1">Kwan_BN1</strain>
    </source>
</reference>
<keyword evidence="2" id="KW-1185">Reference proteome</keyword>
<evidence type="ECO:0000313" key="2">
    <source>
        <dbReference type="Proteomes" id="UP000593567"/>
    </source>
</evidence>
<dbReference type="Proteomes" id="UP000593567">
    <property type="component" value="Unassembled WGS sequence"/>
</dbReference>
<protein>
    <submittedName>
        <fullName evidence="1">Uncharacterized protein</fullName>
    </submittedName>
</protein>
<sequence length="659" mass="74109">MIEVKFNPQVARLREVLKREKKTVFGRSACSELVKKLNSIHVSDGELFACLVFYTKQEIWSSEHSLFRAFNSLSTTLSPPLFVQLVEELKLHTYYLKIPTFPLSVCQHLISLLHTHYYDVDQSCNILDAIAIEIISGYEKNSHLVKVLHMILTTGRLPLETLTDSLVYLADRTVESEANLDAASFAISQYVRSVLQHSRAQHTVVLANSVLQMEYEASDVSTRDLVTTMMSSQSPCNLIHSIAECTEELKNLLSTKQDVPALCQCLHKSKGRMAIFQEHVTSTLSTSAEGTEATSKLQNVIQQAECYLLQSETFMSYVVNSIGTPNSSPMLSLVSQSILSYLQHTGIRKLLLSSNLSDVKWTEEQTNTLLLTLKSLYKESSLQEVMSDETHRILKQDLSRILLKSLPQLNKDSYILKFPYLNEFSSYFDSEVCRQLMNLSLNTIRPQYEQLESSSAQTLTALLAVNPKDVIKIFTHQLLKSKSALASVLAKVYMVVMETSMLPTEVYIPILMELSLSEQQTDDLISKCIIGCLQTDCPVSHHIINLSYSRMSLDNRNLIEMLKNVECALAYGSSVSVCRLHMDVMNAIALFLISVIDSGSAESTQTLTVSLSSKIISSSHLQPALQELQETTLFRRFIESLHPETIAYLKQEHCLSSLN</sequence>
<comment type="caution">
    <text evidence="1">The sequence shown here is derived from an EMBL/GenBank/DDBJ whole genome shotgun (WGS) entry which is preliminary data.</text>
</comment>
<name>A0A7J7K7V0_BUGNE</name>